<protein>
    <recommendedName>
        <fullName evidence="6">Metallo-beta-lactamase domain-containing protein</fullName>
    </recommendedName>
</protein>
<evidence type="ECO:0000313" key="8">
    <source>
        <dbReference type="Proteomes" id="UP001049176"/>
    </source>
</evidence>
<keyword evidence="8" id="KW-1185">Reference proteome</keyword>
<dbReference type="RefSeq" id="XP_043012217.1">
    <property type="nucleotide sequence ID" value="XM_043151124.1"/>
</dbReference>
<evidence type="ECO:0000313" key="7">
    <source>
        <dbReference type="EMBL" id="KAG7095747.1"/>
    </source>
</evidence>
<evidence type="ECO:0000259" key="6">
    <source>
        <dbReference type="SMART" id="SM00849"/>
    </source>
</evidence>
<dbReference type="Proteomes" id="UP001049176">
    <property type="component" value="Chromosome 3"/>
</dbReference>
<dbReference type="Pfam" id="PF00753">
    <property type="entry name" value="Lactamase_B"/>
    <property type="match status" value="1"/>
</dbReference>
<dbReference type="EMBL" id="CM032183">
    <property type="protein sequence ID" value="KAG7095747.1"/>
    <property type="molecule type" value="Genomic_DNA"/>
</dbReference>
<comment type="cofactor">
    <cofactor evidence="1">
        <name>Zn(2+)</name>
        <dbReference type="ChEBI" id="CHEBI:29105"/>
    </cofactor>
</comment>
<organism evidence="7 8">
    <name type="scientific">Marasmius oreades</name>
    <name type="common">fairy-ring Marasmius</name>
    <dbReference type="NCBI Taxonomy" id="181124"/>
    <lineage>
        <taxon>Eukaryota</taxon>
        <taxon>Fungi</taxon>
        <taxon>Dikarya</taxon>
        <taxon>Basidiomycota</taxon>
        <taxon>Agaricomycotina</taxon>
        <taxon>Agaricomycetes</taxon>
        <taxon>Agaricomycetidae</taxon>
        <taxon>Agaricales</taxon>
        <taxon>Marasmiineae</taxon>
        <taxon>Marasmiaceae</taxon>
        <taxon>Marasmius</taxon>
    </lineage>
</organism>
<name>A0A9P7UVA5_9AGAR</name>
<sequence>MAESLPTPAPDQAYCDVSALEAGFVDLQTAMFIDDGKPDEIITGPCLAFLLRHSRTGHKFVFDLGTRKDWENYPPAVVQWIHEVFHSRVPQDAIESLQKGGLAPSEVDVVCLSHVHWDHVGDTRPFINSTFLVGGSSKPLFSPGYPADPDSGYASDLLPEGRTQFLDMHDWKPLGPFPRALDYYGDGSLYITDAAGHLPGHINVVARTSADGGWILLGGDSAHHWRLITGASKIAVARPGFTSGCAHLDVKAAEENLVRMRAFMHLPRTRIIIAHDVQWFEENKGGPAFWPGKIQSK</sequence>
<comment type="caution">
    <text evidence="7">The sequence shown here is derived from an EMBL/GenBank/DDBJ whole genome shotgun (WGS) entry which is preliminary data.</text>
</comment>
<keyword evidence="3" id="KW-0479">Metal-binding</keyword>
<dbReference type="OrthoDB" id="10250730at2759"/>
<dbReference type="PANTHER" id="PTHR42978:SF2">
    <property type="entry name" value="102 KBASES UNSTABLE REGION: FROM 1 TO 119443"/>
    <property type="match status" value="1"/>
</dbReference>
<dbReference type="KEGG" id="more:E1B28_006457"/>
<dbReference type="SMART" id="SM00849">
    <property type="entry name" value="Lactamase_B"/>
    <property type="match status" value="1"/>
</dbReference>
<dbReference type="GO" id="GO:0046872">
    <property type="term" value="F:metal ion binding"/>
    <property type="evidence" value="ECO:0007669"/>
    <property type="project" value="UniProtKB-KW"/>
</dbReference>
<keyword evidence="4" id="KW-0378">Hydrolase</keyword>
<reference evidence="7" key="1">
    <citation type="journal article" date="2021" name="Genome Biol. Evol.">
        <title>The assembled and annotated genome of the fairy-ring fungus Marasmius oreades.</title>
        <authorList>
            <person name="Hiltunen M."/>
            <person name="Ament-Velasquez S.L."/>
            <person name="Johannesson H."/>
        </authorList>
    </citation>
    <scope>NUCLEOTIDE SEQUENCE</scope>
    <source>
        <strain evidence="7">03SP1</strain>
    </source>
</reference>
<dbReference type="CDD" id="cd07730">
    <property type="entry name" value="metallo-hydrolase-like_MBL-fold"/>
    <property type="match status" value="1"/>
</dbReference>
<evidence type="ECO:0000256" key="2">
    <source>
        <dbReference type="ARBA" id="ARBA00007749"/>
    </source>
</evidence>
<dbReference type="InterPro" id="IPR036866">
    <property type="entry name" value="RibonucZ/Hydroxyglut_hydro"/>
</dbReference>
<gene>
    <name evidence="7" type="ORF">E1B28_006457</name>
</gene>
<keyword evidence="5" id="KW-0862">Zinc</keyword>
<comment type="similarity">
    <text evidence="2">Belongs to the metallo-beta-lactamase superfamily.</text>
</comment>
<dbReference type="InterPro" id="IPR001279">
    <property type="entry name" value="Metallo-B-lactamas"/>
</dbReference>
<dbReference type="SUPFAM" id="SSF56281">
    <property type="entry name" value="Metallo-hydrolase/oxidoreductase"/>
    <property type="match status" value="1"/>
</dbReference>
<evidence type="ECO:0000256" key="3">
    <source>
        <dbReference type="ARBA" id="ARBA00022723"/>
    </source>
</evidence>
<evidence type="ECO:0000256" key="5">
    <source>
        <dbReference type="ARBA" id="ARBA00022833"/>
    </source>
</evidence>
<dbReference type="PANTHER" id="PTHR42978">
    <property type="entry name" value="QUORUM-QUENCHING LACTONASE YTNP-RELATED-RELATED"/>
    <property type="match status" value="1"/>
</dbReference>
<dbReference type="Gene3D" id="3.60.15.10">
    <property type="entry name" value="Ribonuclease Z/Hydroxyacylglutathione hydrolase-like"/>
    <property type="match status" value="1"/>
</dbReference>
<proteinExistence type="inferred from homology"/>
<dbReference type="AlphaFoldDB" id="A0A9P7UVA5"/>
<dbReference type="GO" id="GO:0016787">
    <property type="term" value="F:hydrolase activity"/>
    <property type="evidence" value="ECO:0007669"/>
    <property type="project" value="UniProtKB-KW"/>
</dbReference>
<feature type="domain" description="Metallo-beta-lactamase" evidence="6">
    <location>
        <begin position="45"/>
        <end position="275"/>
    </location>
</feature>
<accession>A0A9P7UVA5</accession>
<evidence type="ECO:0000256" key="1">
    <source>
        <dbReference type="ARBA" id="ARBA00001947"/>
    </source>
</evidence>
<evidence type="ECO:0000256" key="4">
    <source>
        <dbReference type="ARBA" id="ARBA00022801"/>
    </source>
</evidence>
<dbReference type="InterPro" id="IPR051013">
    <property type="entry name" value="MBL_superfamily_lactonases"/>
</dbReference>
<dbReference type="GeneID" id="66075533"/>